<feature type="region of interest" description="Disordered" evidence="2">
    <location>
        <begin position="167"/>
        <end position="188"/>
    </location>
</feature>
<feature type="region of interest" description="Disordered" evidence="2">
    <location>
        <begin position="421"/>
        <end position="442"/>
    </location>
</feature>
<dbReference type="SUPFAM" id="SSF81383">
    <property type="entry name" value="F-box domain"/>
    <property type="match status" value="1"/>
</dbReference>
<feature type="region of interest" description="Disordered" evidence="2">
    <location>
        <begin position="223"/>
        <end position="244"/>
    </location>
</feature>
<accession>A0A674F744</accession>
<feature type="compositionally biased region" description="Basic residues" evidence="2">
    <location>
        <begin position="265"/>
        <end position="277"/>
    </location>
</feature>
<dbReference type="InterPro" id="IPR001810">
    <property type="entry name" value="F-box_dom"/>
</dbReference>
<feature type="region of interest" description="Disordered" evidence="2">
    <location>
        <begin position="354"/>
        <end position="406"/>
    </location>
</feature>
<gene>
    <name evidence="4" type="primary">FBXO34</name>
    <name evidence="4" type="synonym">fbxo34</name>
</gene>
<dbReference type="GeneTree" id="ENSGT00530000064222"/>
<evidence type="ECO:0000313" key="4">
    <source>
        <dbReference type="Ensembl" id="ENSSTUP00000115775.1"/>
    </source>
</evidence>
<keyword evidence="5" id="KW-1185">Reference proteome</keyword>
<dbReference type="InterPro" id="IPR039594">
    <property type="entry name" value="FBXO34/46"/>
</dbReference>
<dbReference type="PANTHER" id="PTHR16271">
    <property type="entry name" value="F-BOX ONLY PROTEIN 34/46 FAMILY MEMBER"/>
    <property type="match status" value="1"/>
</dbReference>
<dbReference type="Ensembl" id="ENSSTUT00000123860.1">
    <property type="protein sequence ID" value="ENSSTUP00000115775.1"/>
    <property type="gene ID" value="ENSSTUG00000050965.1"/>
</dbReference>
<feature type="compositionally biased region" description="Polar residues" evidence="2">
    <location>
        <begin position="7"/>
        <end position="17"/>
    </location>
</feature>
<feature type="compositionally biased region" description="Low complexity" evidence="2">
    <location>
        <begin position="516"/>
        <end position="538"/>
    </location>
</feature>
<keyword evidence="1" id="KW-0833">Ubl conjugation pathway</keyword>
<reference evidence="4" key="2">
    <citation type="submission" date="2025-09" db="UniProtKB">
        <authorList>
            <consortium name="Ensembl"/>
        </authorList>
    </citation>
    <scope>IDENTIFICATION</scope>
</reference>
<feature type="region of interest" description="Disordered" evidence="2">
    <location>
        <begin position="515"/>
        <end position="538"/>
    </location>
</feature>
<feature type="domain" description="F-box" evidence="3">
    <location>
        <begin position="717"/>
        <end position="750"/>
    </location>
</feature>
<name>A0A674F744_SALTR</name>
<feature type="compositionally biased region" description="Basic and acidic residues" evidence="2">
    <location>
        <begin position="278"/>
        <end position="289"/>
    </location>
</feature>
<evidence type="ECO:0000313" key="5">
    <source>
        <dbReference type="Proteomes" id="UP000472277"/>
    </source>
</evidence>
<proteinExistence type="predicted"/>
<dbReference type="InParanoid" id="A0A674F744"/>
<dbReference type="AlphaFoldDB" id="A0A674F744"/>
<feature type="compositionally biased region" description="Polar residues" evidence="2">
    <location>
        <begin position="176"/>
        <end position="186"/>
    </location>
</feature>
<feature type="compositionally biased region" description="Low complexity" evidence="2">
    <location>
        <begin position="115"/>
        <end position="125"/>
    </location>
</feature>
<dbReference type="Proteomes" id="UP000472277">
    <property type="component" value="Chromosome 33"/>
</dbReference>
<dbReference type="CTD" id="55030"/>
<evidence type="ECO:0000256" key="2">
    <source>
        <dbReference type="SAM" id="MobiDB-lite"/>
    </source>
</evidence>
<dbReference type="KEGG" id="stru:115172337"/>
<dbReference type="Pfam" id="PF00646">
    <property type="entry name" value="F-box"/>
    <property type="match status" value="1"/>
</dbReference>
<feature type="region of interest" description="Disordered" evidence="2">
    <location>
        <begin position="115"/>
        <end position="151"/>
    </location>
</feature>
<dbReference type="PANTHER" id="PTHR16271:SF11">
    <property type="entry name" value="F-BOX ONLY PROTEIN 34"/>
    <property type="match status" value="1"/>
</dbReference>
<dbReference type="OMA" id="RNYHYES"/>
<reference evidence="4" key="1">
    <citation type="submission" date="2025-08" db="UniProtKB">
        <authorList>
            <consortium name="Ensembl"/>
        </authorList>
    </citation>
    <scope>IDENTIFICATION</scope>
</reference>
<sequence length="847" mass="91846">MPERCESTSYCKATASSHSEHRKPPPNLLLSAWRAAAMHLKPYPKLQKKEFHLESSQDSQRGLHHMSQQGALSLRTEWGVRPALVGSSSSGLGPGTARSPLSVISTNTLCCSDNSNSTHGNSGSGLQTSRLSGSGGNVFHSSTTWARRKTSETSYTTTSSLLLLLPTSSTGSGGSENQEASLSVSYQGEDGEGPLDIWAVIKPGNTKEKIAIFASPQCRGGLVNGGGGGEPVREAREGDSVSSISVRTVSVKMKSCWEEEGGSVAKRRRRSGHRGHHQDRDRQSPRALERQSPLSPTKNCPEEVTLGESPRVPECGVVGVGGEQVCRVEGEEGSETGTGKALSVGELVAALEQRASDKQGDSKPVSLRSSTSITLSRGLSLTQEPQQPKAPDQSPQGTDEEAECVKVSDMVAKLESECLKRRSVPREGSGSGSGGELSRNNSLRRRVGRVLLAGADACSISAQPPPSPTGPQHGLEETTGVQHLHASPSEGRPSVSTIHMDKLVPSSCHEASYWASRSSDPASPSHSVESGCGASGCGASVRAVREPEETCEAQGQQEGSRVIEAGQDLYFQLQSERASSSLQSEEPLPGMLFFSHPLPSQPALEQHTLPHPDSTCTQDTESSPKLTRDLAETSKTQPCDPAITSLLPETISHSENWAKEEDEEREEEKAVSEGEGSAFSQCETVPFPLRRLVSHEFLEMRFKIQLLLEPQQYMAFLPHHIIVKIFCLLPTENLAALKCTCHYFKFLIESYGVQPADSRWVCDPRYKDDPCKQCKKRYGRGDVSLCRWHHKPYCQALPYGPGYWMCCHGSHKDTPGCNVGLHDNRWVPAFHSINMPIYKKPRAVTEE</sequence>
<feature type="compositionally biased region" description="Polar residues" evidence="2">
    <location>
        <begin position="614"/>
        <end position="625"/>
    </location>
</feature>
<feature type="compositionally biased region" description="Low complexity" evidence="2">
    <location>
        <begin position="366"/>
        <end position="382"/>
    </location>
</feature>
<dbReference type="OrthoDB" id="10052741at2759"/>
<feature type="region of interest" description="Disordered" evidence="2">
    <location>
        <begin position="598"/>
        <end position="675"/>
    </location>
</feature>
<evidence type="ECO:0000256" key="1">
    <source>
        <dbReference type="ARBA" id="ARBA00022786"/>
    </source>
</evidence>
<protein>
    <submittedName>
        <fullName evidence="4">F-box protein 34</fullName>
    </submittedName>
</protein>
<evidence type="ECO:0000259" key="3">
    <source>
        <dbReference type="Pfam" id="PF00646"/>
    </source>
</evidence>
<dbReference type="InterPro" id="IPR036047">
    <property type="entry name" value="F-box-like_dom_sf"/>
</dbReference>
<feature type="region of interest" description="Disordered" evidence="2">
    <location>
        <begin position="257"/>
        <end position="315"/>
    </location>
</feature>
<feature type="region of interest" description="Disordered" evidence="2">
    <location>
        <begin position="1"/>
        <end position="25"/>
    </location>
</feature>
<organism evidence="4 5">
    <name type="scientific">Salmo trutta</name>
    <name type="common">Brown trout</name>
    <dbReference type="NCBI Taxonomy" id="8032"/>
    <lineage>
        <taxon>Eukaryota</taxon>
        <taxon>Metazoa</taxon>
        <taxon>Chordata</taxon>
        <taxon>Craniata</taxon>
        <taxon>Vertebrata</taxon>
        <taxon>Euteleostomi</taxon>
        <taxon>Actinopterygii</taxon>
        <taxon>Neopterygii</taxon>
        <taxon>Teleostei</taxon>
        <taxon>Protacanthopterygii</taxon>
        <taxon>Salmoniformes</taxon>
        <taxon>Salmonidae</taxon>
        <taxon>Salmoninae</taxon>
        <taxon>Salmo</taxon>
    </lineage>
</organism>